<organism evidence="1 2">
    <name type="scientific">Camellia lanceoleosa</name>
    <dbReference type="NCBI Taxonomy" id="1840588"/>
    <lineage>
        <taxon>Eukaryota</taxon>
        <taxon>Viridiplantae</taxon>
        <taxon>Streptophyta</taxon>
        <taxon>Embryophyta</taxon>
        <taxon>Tracheophyta</taxon>
        <taxon>Spermatophyta</taxon>
        <taxon>Magnoliopsida</taxon>
        <taxon>eudicotyledons</taxon>
        <taxon>Gunneridae</taxon>
        <taxon>Pentapetalae</taxon>
        <taxon>asterids</taxon>
        <taxon>Ericales</taxon>
        <taxon>Theaceae</taxon>
        <taxon>Camellia</taxon>
    </lineage>
</organism>
<dbReference type="EMBL" id="CM045766">
    <property type="protein sequence ID" value="KAI8004764.1"/>
    <property type="molecule type" value="Genomic_DNA"/>
</dbReference>
<keyword evidence="2" id="KW-1185">Reference proteome</keyword>
<accession>A0ACC0GVP6</accession>
<sequence length="249" mass="27500">MVYKSCAHVTWDEPEVLQNVKRVSPWQIEYVEPTPPLHSTFPPAKKFRFPQNPGLPTDGKGGLFFPIPVLSNSMIGYLKPSLMNYNSFPAGMQGARQDTFFASSLSNLISENTHQMCKDKFVGNNMTPKVRTVSTELNIGSSQDNLSPDSQSSVHFYGNELAQKQGRNSSTKVGLGSFQLFGKIIHMKDPVESGFDDVGCAEDNGSKMFKETEGVKNLPDLSFTCPYTKLLDGLDVEYQRAPAVEACSL</sequence>
<reference evidence="1 2" key="1">
    <citation type="journal article" date="2022" name="Plant J.">
        <title>Chromosome-level genome of Camellia lanceoleosa provides a valuable resource for understanding genome evolution and self-incompatibility.</title>
        <authorList>
            <person name="Gong W."/>
            <person name="Xiao S."/>
            <person name="Wang L."/>
            <person name="Liao Z."/>
            <person name="Chang Y."/>
            <person name="Mo W."/>
            <person name="Hu G."/>
            <person name="Li W."/>
            <person name="Zhao G."/>
            <person name="Zhu H."/>
            <person name="Hu X."/>
            <person name="Ji K."/>
            <person name="Xiang X."/>
            <person name="Song Q."/>
            <person name="Yuan D."/>
            <person name="Jin S."/>
            <person name="Zhang L."/>
        </authorList>
    </citation>
    <scope>NUCLEOTIDE SEQUENCE [LARGE SCALE GENOMIC DNA]</scope>
    <source>
        <strain evidence="1">SQ_2022a</strain>
    </source>
</reference>
<evidence type="ECO:0000313" key="2">
    <source>
        <dbReference type="Proteomes" id="UP001060215"/>
    </source>
</evidence>
<name>A0ACC0GVP6_9ERIC</name>
<dbReference type="Proteomes" id="UP001060215">
    <property type="component" value="Chromosome 9"/>
</dbReference>
<comment type="caution">
    <text evidence="1">The sequence shown here is derived from an EMBL/GenBank/DDBJ whole genome shotgun (WGS) entry which is preliminary data.</text>
</comment>
<gene>
    <name evidence="1" type="ORF">LOK49_LG08G01713</name>
</gene>
<proteinExistence type="predicted"/>
<evidence type="ECO:0000313" key="1">
    <source>
        <dbReference type="EMBL" id="KAI8004764.1"/>
    </source>
</evidence>
<protein>
    <submittedName>
        <fullName evidence="1">Auxin response factor 17</fullName>
    </submittedName>
</protein>